<accession>F6BFZ9</accession>
<dbReference type="Gene3D" id="3.30.420.40">
    <property type="match status" value="1"/>
</dbReference>
<dbReference type="InterPro" id="IPR043129">
    <property type="entry name" value="ATPase_NBD"/>
</dbReference>
<comment type="similarity">
    <text evidence="1">Belongs to the GppA/Ppx family.</text>
</comment>
<dbReference type="PANTHER" id="PTHR30005:SF0">
    <property type="entry name" value="RETROGRADE REGULATION PROTEIN 2"/>
    <property type="match status" value="1"/>
</dbReference>
<evidence type="ECO:0000256" key="1">
    <source>
        <dbReference type="ARBA" id="ARBA00007125"/>
    </source>
</evidence>
<dbReference type="PANTHER" id="PTHR30005">
    <property type="entry name" value="EXOPOLYPHOSPHATASE"/>
    <property type="match status" value="1"/>
</dbReference>
<dbReference type="HOGENOM" id="CLU_025908_1_2_9"/>
<dbReference type="STRING" id="858215.Thexy_0230"/>
<evidence type="ECO:0000259" key="2">
    <source>
        <dbReference type="Pfam" id="PF02541"/>
    </source>
</evidence>
<dbReference type="Proteomes" id="UP000007239">
    <property type="component" value="Chromosome"/>
</dbReference>
<dbReference type="RefSeq" id="WP_013787049.1">
    <property type="nucleotide sequence ID" value="NC_015555.1"/>
</dbReference>
<dbReference type="eggNOG" id="COG0248">
    <property type="taxonomic scope" value="Bacteria"/>
</dbReference>
<dbReference type="InterPro" id="IPR050273">
    <property type="entry name" value="GppA/Ppx_hydrolase"/>
</dbReference>
<dbReference type="CDD" id="cd24054">
    <property type="entry name" value="ASKHA_NBD_AaPPX-GppA_MtPPX2-like"/>
    <property type="match status" value="1"/>
</dbReference>
<keyword evidence="4" id="KW-1185">Reference proteome</keyword>
<gene>
    <name evidence="3" type="ordered locus">Thexy_0230</name>
</gene>
<protein>
    <submittedName>
        <fullName evidence="3">Ppx/GppA phosphatase</fullName>
    </submittedName>
</protein>
<dbReference type="SUPFAM" id="SSF53067">
    <property type="entry name" value="Actin-like ATPase domain"/>
    <property type="match status" value="2"/>
</dbReference>
<proteinExistence type="inferred from homology"/>
<dbReference type="InterPro" id="IPR003695">
    <property type="entry name" value="Ppx_GppA_N"/>
</dbReference>
<dbReference type="EMBL" id="CP002739">
    <property type="protein sequence ID" value="AEF16289.1"/>
    <property type="molecule type" value="Genomic_DNA"/>
</dbReference>
<dbReference type="KEGG" id="txy:Thexy_0230"/>
<organism evidence="3 4">
    <name type="scientific">Thermoanaerobacterium xylanolyticum (strain ATCC 49914 / DSM 7097 / LX-11)</name>
    <dbReference type="NCBI Taxonomy" id="858215"/>
    <lineage>
        <taxon>Bacteria</taxon>
        <taxon>Bacillati</taxon>
        <taxon>Bacillota</taxon>
        <taxon>Clostridia</taxon>
        <taxon>Thermoanaerobacterales</taxon>
        <taxon>Thermoanaerobacteraceae</taxon>
        <taxon>Thermoanaerobacterium</taxon>
    </lineage>
</organism>
<dbReference type="Pfam" id="PF02541">
    <property type="entry name" value="Ppx-GppA"/>
    <property type="match status" value="1"/>
</dbReference>
<dbReference type="Gene3D" id="3.30.420.150">
    <property type="entry name" value="Exopolyphosphatase. Domain 2"/>
    <property type="match status" value="1"/>
</dbReference>
<evidence type="ECO:0000313" key="4">
    <source>
        <dbReference type="Proteomes" id="UP000007239"/>
    </source>
</evidence>
<sequence length="301" mass="33013">MRCSVIDIGTNSVRHLVCDVDGKEIKHIKKDVKVTRLGDSVSKSGKLASDAIERTASAIQAFLDDAENLKVQDIYAFATSAVRDAKNADSFINELSKFGINVDIIDGETESLYGYIGASYGIKRESVLVLDVGGGSTEFSYLNGNLVKKSFDIGALRLTEKFIKNDPIKLDEYNNISLYITDMLTPFISENQEIPTDVVGIGGTITTLAAMSQGLEIYSRELVHGYVLSKSEIKRLLDLMMSLSLNERRLLNGLQPERADIIVAGTIIVYTILKLLNCASITVSEWDNLEGALVGKFIKCI</sequence>
<reference evidence="3" key="1">
    <citation type="submission" date="2011-05" db="EMBL/GenBank/DDBJ databases">
        <title>Complete sequence of Thermoanaerobacterium xylanolyticum LX-11.</title>
        <authorList>
            <consortium name="US DOE Joint Genome Institute"/>
            <person name="Lucas S."/>
            <person name="Han J."/>
            <person name="Lapidus A."/>
            <person name="Cheng J.-F."/>
            <person name="Goodwin L."/>
            <person name="Pitluck S."/>
            <person name="Peters L."/>
            <person name="Mikhailova N."/>
            <person name="Lu M."/>
            <person name="Han C."/>
            <person name="Tapia R."/>
            <person name="Land M."/>
            <person name="Hauser L."/>
            <person name="Kyrpides N."/>
            <person name="Ivanova N."/>
            <person name="Pagani I."/>
            <person name="Hemme C."/>
            <person name="Woyke T."/>
        </authorList>
    </citation>
    <scope>NUCLEOTIDE SEQUENCE</scope>
    <source>
        <strain evidence="3">LX-11</strain>
    </source>
</reference>
<dbReference type="GO" id="GO:0016462">
    <property type="term" value="F:pyrophosphatase activity"/>
    <property type="evidence" value="ECO:0007669"/>
    <property type="project" value="TreeGrafter"/>
</dbReference>
<name>F6BFZ9_THEXL</name>
<feature type="domain" description="Ppx/GppA phosphatase N-terminal" evidence="2">
    <location>
        <begin position="17"/>
        <end position="296"/>
    </location>
</feature>
<evidence type="ECO:0000313" key="3">
    <source>
        <dbReference type="EMBL" id="AEF16289.1"/>
    </source>
</evidence>
<dbReference type="AlphaFoldDB" id="F6BFZ9"/>